<accession>A0A1Y6BPG5</accession>
<dbReference type="SUPFAM" id="SSF56024">
    <property type="entry name" value="Phospholipase D/nuclease"/>
    <property type="match status" value="2"/>
</dbReference>
<keyword evidence="4" id="KW-1185">Reference proteome</keyword>
<dbReference type="GO" id="GO:0006793">
    <property type="term" value="P:phosphorus metabolic process"/>
    <property type="evidence" value="ECO:0007669"/>
    <property type="project" value="UniProtKB-ARBA"/>
</dbReference>
<dbReference type="STRING" id="1513793.SAMN06296036_105227"/>
<proteinExistence type="predicted"/>
<feature type="domain" description="PLD phosphodiesterase" evidence="2">
    <location>
        <begin position="142"/>
        <end position="169"/>
    </location>
</feature>
<dbReference type="InterPro" id="IPR050874">
    <property type="entry name" value="Diverse_PLD-related"/>
</dbReference>
<dbReference type="PROSITE" id="PS50035">
    <property type="entry name" value="PLD"/>
    <property type="match status" value="2"/>
</dbReference>
<dbReference type="SMART" id="SM00155">
    <property type="entry name" value="PLDc"/>
    <property type="match status" value="2"/>
</dbReference>
<evidence type="ECO:0000259" key="2">
    <source>
        <dbReference type="PROSITE" id="PS50035"/>
    </source>
</evidence>
<dbReference type="Gene3D" id="3.30.870.10">
    <property type="entry name" value="Endonuclease Chain A"/>
    <property type="match status" value="2"/>
</dbReference>
<dbReference type="Proteomes" id="UP000192907">
    <property type="component" value="Unassembled WGS sequence"/>
</dbReference>
<dbReference type="AlphaFoldDB" id="A0A1Y6BPG5"/>
<gene>
    <name evidence="3" type="ORF">SAMN06296036_105227</name>
</gene>
<protein>
    <submittedName>
        <fullName evidence="3">Phosphatidylserine/phosphatidylglycerophosphate/cardiolipin synthase</fullName>
    </submittedName>
</protein>
<evidence type="ECO:0000256" key="1">
    <source>
        <dbReference type="SAM" id="SignalP"/>
    </source>
</evidence>
<feature type="domain" description="PLD phosphodiesterase" evidence="2">
    <location>
        <begin position="334"/>
        <end position="361"/>
    </location>
</feature>
<name>A0A1Y6BPG5_9BACT</name>
<dbReference type="InterPro" id="IPR025202">
    <property type="entry name" value="PLD-like_dom"/>
</dbReference>
<dbReference type="GO" id="GO:0003824">
    <property type="term" value="F:catalytic activity"/>
    <property type="evidence" value="ECO:0007669"/>
    <property type="project" value="InterPro"/>
</dbReference>
<reference evidence="4" key="1">
    <citation type="submission" date="2017-04" db="EMBL/GenBank/DDBJ databases">
        <authorList>
            <person name="Varghese N."/>
            <person name="Submissions S."/>
        </authorList>
    </citation>
    <scope>NUCLEOTIDE SEQUENCE [LARGE SCALE GENOMIC DNA]</scope>
    <source>
        <strain evidence="4">RKEM611</strain>
    </source>
</reference>
<dbReference type="PANTHER" id="PTHR10185:SF17">
    <property type="entry name" value="GM01519P-RELATED"/>
    <property type="match status" value="1"/>
</dbReference>
<dbReference type="PROSITE" id="PS51257">
    <property type="entry name" value="PROKAR_LIPOPROTEIN"/>
    <property type="match status" value="1"/>
</dbReference>
<feature type="signal peptide" evidence="1">
    <location>
        <begin position="1"/>
        <end position="19"/>
    </location>
</feature>
<dbReference type="InterPro" id="IPR001736">
    <property type="entry name" value="PLipase_D/transphosphatidylase"/>
</dbReference>
<evidence type="ECO:0000313" key="3">
    <source>
        <dbReference type="EMBL" id="SMF13363.1"/>
    </source>
</evidence>
<dbReference type="EMBL" id="FWZT01000005">
    <property type="protein sequence ID" value="SMF13363.1"/>
    <property type="molecule type" value="Genomic_DNA"/>
</dbReference>
<organism evidence="3 4">
    <name type="scientific">Pseudobacteriovorax antillogorgiicola</name>
    <dbReference type="NCBI Taxonomy" id="1513793"/>
    <lineage>
        <taxon>Bacteria</taxon>
        <taxon>Pseudomonadati</taxon>
        <taxon>Bdellovibrionota</taxon>
        <taxon>Oligoflexia</taxon>
        <taxon>Oligoflexales</taxon>
        <taxon>Pseudobacteriovoracaceae</taxon>
        <taxon>Pseudobacteriovorax</taxon>
    </lineage>
</organism>
<dbReference type="OrthoDB" id="5511138at2"/>
<feature type="chain" id="PRO_5011000836" evidence="1">
    <location>
        <begin position="20"/>
        <end position="405"/>
    </location>
</feature>
<dbReference type="Pfam" id="PF13091">
    <property type="entry name" value="PLDc_2"/>
    <property type="match status" value="2"/>
</dbReference>
<dbReference type="PANTHER" id="PTHR10185">
    <property type="entry name" value="PHOSPHOLIPASE D - RELATED"/>
    <property type="match status" value="1"/>
</dbReference>
<dbReference type="RefSeq" id="WP_132317257.1">
    <property type="nucleotide sequence ID" value="NZ_FWZT01000005.1"/>
</dbReference>
<evidence type="ECO:0000313" key="4">
    <source>
        <dbReference type="Proteomes" id="UP000192907"/>
    </source>
</evidence>
<keyword evidence="1" id="KW-0732">Signal</keyword>
<sequence>MKRSIFSSLILLASAFSCVTPQSSDVPQSGERSLVLVESYPFESGLDEPDIAKTSDVWIEMVKQSKAQIDIMQQYANIITNRSPSMDKFLAELKKAHKRGVRVRILLGEHMIPRSETIAASVDLLKSIPGFEVRVTDRWKGSDGILHAKFMTVDRRTAYLGSANMDWKALDHIKELGFKIQEPHLVKSLQAVFEDDWKNFDKKDNIVQNLPKNLSQSVDCSWSLNPCQAFLAVSPGGMGIDSSQWELTYLLEYIASAETTIDIATYRYKQIFWGKERKFLEIEHALEKALAKGVQVRLLLDPRHKPEYFTNLLARGAEIKTVSFPDHSSGPMTYARLVHAKYLVVDHKKIWMGTSNFSGGYFYFGRNIGIFVESKEIANKVSHIFKKYWNSSYSQVVEPSSHAAH</sequence>